<reference evidence="1" key="1">
    <citation type="submission" date="2019-08" db="EMBL/GenBank/DDBJ databases">
        <authorList>
            <person name="Kucharzyk K."/>
            <person name="Murdoch R.W."/>
            <person name="Higgins S."/>
            <person name="Loffler F."/>
        </authorList>
    </citation>
    <scope>NUCLEOTIDE SEQUENCE</scope>
</reference>
<sequence length="118" mass="13833">MFRPVILHSGNIRHIRHRTAGIGIGMQHDGIRRKNFGGFSHEPDAAENDHWRTAFFRLETQFQRVPDEIRDVLNLSVDIVVREDHSIALLFQLKDFPCNAHSKNRQIKSDRGRRKEPR</sequence>
<organism evidence="1">
    <name type="scientific">bioreactor metagenome</name>
    <dbReference type="NCBI Taxonomy" id="1076179"/>
    <lineage>
        <taxon>unclassified sequences</taxon>
        <taxon>metagenomes</taxon>
        <taxon>ecological metagenomes</taxon>
    </lineage>
</organism>
<gene>
    <name evidence="1" type="ORF">SDC9_162919</name>
</gene>
<name>A0A645FME1_9ZZZZ</name>
<dbReference type="AlphaFoldDB" id="A0A645FME1"/>
<accession>A0A645FME1</accession>
<protein>
    <submittedName>
        <fullName evidence="1">Uncharacterized protein</fullName>
    </submittedName>
</protein>
<dbReference type="EMBL" id="VSSQ01062400">
    <property type="protein sequence ID" value="MPN15585.1"/>
    <property type="molecule type" value="Genomic_DNA"/>
</dbReference>
<evidence type="ECO:0000313" key="1">
    <source>
        <dbReference type="EMBL" id="MPN15585.1"/>
    </source>
</evidence>
<comment type="caution">
    <text evidence="1">The sequence shown here is derived from an EMBL/GenBank/DDBJ whole genome shotgun (WGS) entry which is preliminary data.</text>
</comment>
<proteinExistence type="predicted"/>